<dbReference type="EMBL" id="JBBWWR010000020">
    <property type="protein sequence ID" value="KAK8939510.1"/>
    <property type="molecule type" value="Genomic_DNA"/>
</dbReference>
<evidence type="ECO:0000313" key="3">
    <source>
        <dbReference type="Proteomes" id="UP001412067"/>
    </source>
</evidence>
<keyword evidence="3" id="KW-1185">Reference proteome</keyword>
<feature type="transmembrane region" description="Helical" evidence="1">
    <location>
        <begin position="97"/>
        <end position="118"/>
    </location>
</feature>
<accession>A0ABR2LES1</accession>
<sequence>MPTTYFHRRHLHRRGSRNTEPLHFYIAAYHNPSRSTFSHSAMTSCQHALCTPISPARDFNFFIHALQRPVESEEHDGCRYGHLEPGPSVLDIDLRKLLISVRLFLSVLSIYVSVYLYYRLINMDFLSANARGIMTRPKHTLVFSLDRP</sequence>
<reference evidence="2 3" key="1">
    <citation type="journal article" date="2022" name="Nat. Plants">
        <title>Genomes of leafy and leafless Platanthera orchids illuminate the evolution of mycoheterotrophy.</title>
        <authorList>
            <person name="Li M.H."/>
            <person name="Liu K.W."/>
            <person name="Li Z."/>
            <person name="Lu H.C."/>
            <person name="Ye Q.L."/>
            <person name="Zhang D."/>
            <person name="Wang J.Y."/>
            <person name="Li Y.F."/>
            <person name="Zhong Z.M."/>
            <person name="Liu X."/>
            <person name="Yu X."/>
            <person name="Liu D.K."/>
            <person name="Tu X.D."/>
            <person name="Liu B."/>
            <person name="Hao Y."/>
            <person name="Liao X.Y."/>
            <person name="Jiang Y.T."/>
            <person name="Sun W.H."/>
            <person name="Chen J."/>
            <person name="Chen Y.Q."/>
            <person name="Ai Y."/>
            <person name="Zhai J.W."/>
            <person name="Wu S.S."/>
            <person name="Zhou Z."/>
            <person name="Hsiao Y.Y."/>
            <person name="Wu W.L."/>
            <person name="Chen Y.Y."/>
            <person name="Lin Y.F."/>
            <person name="Hsu J.L."/>
            <person name="Li C.Y."/>
            <person name="Wang Z.W."/>
            <person name="Zhao X."/>
            <person name="Zhong W.Y."/>
            <person name="Ma X.K."/>
            <person name="Ma L."/>
            <person name="Huang J."/>
            <person name="Chen G.Z."/>
            <person name="Huang M.Z."/>
            <person name="Huang L."/>
            <person name="Peng D.H."/>
            <person name="Luo Y.B."/>
            <person name="Zou S.Q."/>
            <person name="Chen S.P."/>
            <person name="Lan S."/>
            <person name="Tsai W.C."/>
            <person name="Van de Peer Y."/>
            <person name="Liu Z.J."/>
        </authorList>
    </citation>
    <scope>NUCLEOTIDE SEQUENCE [LARGE SCALE GENOMIC DNA]</scope>
    <source>
        <strain evidence="2">Lor288</strain>
    </source>
</reference>
<protein>
    <submittedName>
        <fullName evidence="2">Uncharacterized protein</fullName>
    </submittedName>
</protein>
<keyword evidence="1" id="KW-0472">Membrane</keyword>
<dbReference type="Proteomes" id="UP001412067">
    <property type="component" value="Unassembled WGS sequence"/>
</dbReference>
<evidence type="ECO:0000256" key="1">
    <source>
        <dbReference type="SAM" id="Phobius"/>
    </source>
</evidence>
<proteinExistence type="predicted"/>
<evidence type="ECO:0000313" key="2">
    <source>
        <dbReference type="EMBL" id="KAK8939510.1"/>
    </source>
</evidence>
<keyword evidence="1" id="KW-0812">Transmembrane</keyword>
<keyword evidence="1" id="KW-1133">Transmembrane helix</keyword>
<comment type="caution">
    <text evidence="2">The sequence shown here is derived from an EMBL/GenBank/DDBJ whole genome shotgun (WGS) entry which is preliminary data.</text>
</comment>
<organism evidence="2 3">
    <name type="scientific">Platanthera guangdongensis</name>
    <dbReference type="NCBI Taxonomy" id="2320717"/>
    <lineage>
        <taxon>Eukaryota</taxon>
        <taxon>Viridiplantae</taxon>
        <taxon>Streptophyta</taxon>
        <taxon>Embryophyta</taxon>
        <taxon>Tracheophyta</taxon>
        <taxon>Spermatophyta</taxon>
        <taxon>Magnoliopsida</taxon>
        <taxon>Liliopsida</taxon>
        <taxon>Asparagales</taxon>
        <taxon>Orchidaceae</taxon>
        <taxon>Orchidoideae</taxon>
        <taxon>Orchideae</taxon>
        <taxon>Orchidinae</taxon>
        <taxon>Platanthera</taxon>
    </lineage>
</organism>
<gene>
    <name evidence="2" type="ORF">KSP40_PGU003505</name>
</gene>
<name>A0ABR2LES1_9ASPA</name>